<organism evidence="2 3">
    <name type="scientific">Tetrahymena thermophila (strain SB210)</name>
    <dbReference type="NCBI Taxonomy" id="312017"/>
    <lineage>
        <taxon>Eukaryota</taxon>
        <taxon>Sar</taxon>
        <taxon>Alveolata</taxon>
        <taxon>Ciliophora</taxon>
        <taxon>Intramacronucleata</taxon>
        <taxon>Oligohymenophorea</taxon>
        <taxon>Hymenostomatida</taxon>
        <taxon>Tetrahymenina</taxon>
        <taxon>Tetrahymenidae</taxon>
        <taxon>Tetrahymena</taxon>
    </lineage>
</organism>
<dbReference type="AlphaFoldDB" id="Q23AQ1"/>
<dbReference type="EMBL" id="GG662723">
    <property type="protein sequence ID" value="EAR93641.2"/>
    <property type="molecule type" value="Genomic_DNA"/>
</dbReference>
<reference evidence="3" key="1">
    <citation type="journal article" date="2006" name="PLoS Biol.">
        <title>Macronuclear genome sequence of the ciliate Tetrahymena thermophila, a model eukaryote.</title>
        <authorList>
            <person name="Eisen J.A."/>
            <person name="Coyne R.S."/>
            <person name="Wu M."/>
            <person name="Wu D."/>
            <person name="Thiagarajan M."/>
            <person name="Wortman J.R."/>
            <person name="Badger J.H."/>
            <person name="Ren Q."/>
            <person name="Amedeo P."/>
            <person name="Jones K.M."/>
            <person name="Tallon L.J."/>
            <person name="Delcher A.L."/>
            <person name="Salzberg S.L."/>
            <person name="Silva J.C."/>
            <person name="Haas B.J."/>
            <person name="Majoros W.H."/>
            <person name="Farzad M."/>
            <person name="Carlton J.M."/>
            <person name="Smith R.K. Jr."/>
            <person name="Garg J."/>
            <person name="Pearlman R.E."/>
            <person name="Karrer K.M."/>
            <person name="Sun L."/>
            <person name="Manning G."/>
            <person name="Elde N.C."/>
            <person name="Turkewitz A.P."/>
            <person name="Asai D.J."/>
            <person name="Wilkes D.E."/>
            <person name="Wang Y."/>
            <person name="Cai H."/>
            <person name="Collins K."/>
            <person name="Stewart B.A."/>
            <person name="Lee S.R."/>
            <person name="Wilamowska K."/>
            <person name="Weinberg Z."/>
            <person name="Ruzzo W.L."/>
            <person name="Wloga D."/>
            <person name="Gaertig J."/>
            <person name="Frankel J."/>
            <person name="Tsao C.-C."/>
            <person name="Gorovsky M.A."/>
            <person name="Keeling P.J."/>
            <person name="Waller R.F."/>
            <person name="Patron N.J."/>
            <person name="Cherry J.M."/>
            <person name="Stover N.A."/>
            <person name="Krieger C.J."/>
            <person name="del Toro C."/>
            <person name="Ryder H.F."/>
            <person name="Williamson S.C."/>
            <person name="Barbeau R.A."/>
            <person name="Hamilton E.P."/>
            <person name="Orias E."/>
        </authorList>
    </citation>
    <scope>NUCLEOTIDE SEQUENCE [LARGE SCALE GENOMIC DNA]</scope>
    <source>
        <strain evidence="3">SB210</strain>
    </source>
</reference>
<feature type="region of interest" description="Disordered" evidence="1">
    <location>
        <begin position="209"/>
        <end position="231"/>
    </location>
</feature>
<evidence type="ECO:0000313" key="2">
    <source>
        <dbReference type="EMBL" id="EAR93641.2"/>
    </source>
</evidence>
<evidence type="ECO:0000256" key="1">
    <source>
        <dbReference type="SAM" id="MobiDB-lite"/>
    </source>
</evidence>
<protein>
    <submittedName>
        <fullName evidence="2">Uncharacterized protein</fullName>
    </submittedName>
</protein>
<feature type="region of interest" description="Disordered" evidence="1">
    <location>
        <begin position="1"/>
        <end position="25"/>
    </location>
</feature>
<dbReference type="HOGENOM" id="CLU_491366_0_0_1"/>
<keyword evidence="3" id="KW-1185">Reference proteome</keyword>
<feature type="region of interest" description="Disordered" evidence="1">
    <location>
        <begin position="490"/>
        <end position="511"/>
    </location>
</feature>
<dbReference type="Proteomes" id="UP000009168">
    <property type="component" value="Unassembled WGS sequence"/>
</dbReference>
<evidence type="ECO:0000313" key="3">
    <source>
        <dbReference type="Proteomes" id="UP000009168"/>
    </source>
</evidence>
<dbReference type="InParanoid" id="Q23AQ1"/>
<gene>
    <name evidence="2" type="ORF">TTHERM_00771970</name>
</gene>
<accession>Q23AQ1</accession>
<dbReference type="RefSeq" id="XP_001013886.2">
    <property type="nucleotide sequence ID" value="XM_001013886.2"/>
</dbReference>
<dbReference type="KEGG" id="tet:TTHERM_00771970"/>
<feature type="compositionally biased region" description="Polar residues" evidence="1">
    <location>
        <begin position="221"/>
        <end position="231"/>
    </location>
</feature>
<sequence length="532" mass="62185">MIQDKYDPSGQGMFSKSGRQSGDARTMLERVINSQTTKNKKKESFLANQNPYSNLFDEIEALTKESQLNRPNTANIQNQRSYFHDYQITIKEKIDTANKMEPFQKQISREQYNRPFSQKQEVRSKKKGGFIYVNPDPLKKRPQLVWDILKVYKTQQKFKQQTQQNILASQCQQQQQSTINQARQSVMQNNSKEQAATLDQSMVLTRSFLQSPSKRSKEQQKTPNNQKTPIKINTQQSFCKSYLDKSYDQVNQQSHSQSPEKANNEIIAYPERVKRKVSGFIDFKRQLNRSKDSYDKFYKVNEKRFEYLNESQVSSKVKHLRDLSFNKQLNREVVSTFKPVEKIPDNGYQPNFEVTKKSLGRVGPNFSKISPHKSLENKLVGVYQGVHYEYDQWVKNPNKKSIVYKNNKLNIIPFEKQLPREQCPNHALPGYMQNVRSRISLQDLSQKMLEENSYMDQKFLNMNSVFSTKSSMSRQSTKSITQQNFFISGQMVKSPSQKERRQTANSSCKNGRNFQRNGSFVSAQITNHSFYY</sequence>
<proteinExistence type="predicted"/>
<dbReference type="GeneID" id="7825543"/>
<name>Q23AQ1_TETTS</name>